<protein>
    <submittedName>
        <fullName evidence="2">Uncharacterized protein</fullName>
    </submittedName>
</protein>
<dbReference type="Proteomes" id="UP000000268">
    <property type="component" value="Chromosome"/>
</dbReference>
<reference evidence="2 3" key="1">
    <citation type="journal article" date="2008" name="Proc. Natl. Acad. Sci. U.S.A.">
        <title>Niche adaptation and genome expansion in the chlorophyll d-producing cyanobacterium Acaryochloris marina.</title>
        <authorList>
            <person name="Swingley W.D."/>
            <person name="Chen M."/>
            <person name="Cheung P.C."/>
            <person name="Conrad A.L."/>
            <person name="Dejesa L.C."/>
            <person name="Hao J."/>
            <person name="Honchak B.M."/>
            <person name="Karbach L.E."/>
            <person name="Kurdoglu A."/>
            <person name="Lahiri S."/>
            <person name="Mastrian S.D."/>
            <person name="Miyashita H."/>
            <person name="Page L."/>
            <person name="Ramakrishna P."/>
            <person name="Satoh S."/>
            <person name="Sattley W.M."/>
            <person name="Shimada Y."/>
            <person name="Taylor H.L."/>
            <person name="Tomo T."/>
            <person name="Tsuchiya T."/>
            <person name="Wang Z.T."/>
            <person name="Raymond J."/>
            <person name="Mimuro M."/>
            <person name="Blankenship R.E."/>
            <person name="Touchman J.W."/>
        </authorList>
    </citation>
    <scope>NUCLEOTIDE SEQUENCE [LARGE SCALE GENOMIC DNA]</scope>
    <source>
        <strain evidence="3">MBIC 11017</strain>
    </source>
</reference>
<evidence type="ECO:0000256" key="1">
    <source>
        <dbReference type="SAM" id="MobiDB-lite"/>
    </source>
</evidence>
<dbReference type="EMBL" id="CP000828">
    <property type="protein sequence ID" value="ABW26421.1"/>
    <property type="molecule type" value="Genomic_DNA"/>
</dbReference>
<accession>B0C6K0</accession>
<keyword evidence="3" id="KW-1185">Reference proteome</keyword>
<sequence length="276" mass="29103">MIKPKLISVVVGAIAFALTQPGAQARKPLSLPGQLQVPPKQLASTSPSVVVRSQPPLIAQAPPANPLSSLNLSAAQEAQIRRIDALIQAQVKNVLTPDQWSELQSLQSSGASKGAALAKLNLAPDQITQLKEIEAIAQQRLLSILNAEQKKQLQKGPLPSPATAPAPSPSPTGTAPTTPPSSPPSALAALNLTTEQQAQVQQVQALAQAQIQTILSPDQQKQLQTLQSANLSQSAALQQLNLTGNQKSQLQEVESLAQQRILSILTAEQKKKLLTP</sequence>
<dbReference type="KEGG" id="amr:AM1_1390"/>
<gene>
    <name evidence="2" type="ordered locus">AM1_1390</name>
</gene>
<dbReference type="AlphaFoldDB" id="B0C6K0"/>
<feature type="compositionally biased region" description="Pro residues" evidence="1">
    <location>
        <begin position="158"/>
        <end position="170"/>
    </location>
</feature>
<organism evidence="2 3">
    <name type="scientific">Acaryochloris marina (strain MBIC 11017)</name>
    <dbReference type="NCBI Taxonomy" id="329726"/>
    <lineage>
        <taxon>Bacteria</taxon>
        <taxon>Bacillati</taxon>
        <taxon>Cyanobacteriota</taxon>
        <taxon>Cyanophyceae</taxon>
        <taxon>Acaryochloridales</taxon>
        <taxon>Acaryochloridaceae</taxon>
        <taxon>Acaryochloris</taxon>
    </lineage>
</organism>
<proteinExistence type="predicted"/>
<dbReference type="Gene3D" id="1.20.120.1490">
    <property type="match status" value="1"/>
</dbReference>
<evidence type="ECO:0000313" key="2">
    <source>
        <dbReference type="EMBL" id="ABW26421.1"/>
    </source>
</evidence>
<name>B0C6K0_ACAM1</name>
<feature type="region of interest" description="Disordered" evidence="1">
    <location>
        <begin position="152"/>
        <end position="185"/>
    </location>
</feature>
<dbReference type="RefSeq" id="WP_012161953.1">
    <property type="nucleotide sequence ID" value="NC_009925.1"/>
</dbReference>
<evidence type="ECO:0000313" key="3">
    <source>
        <dbReference type="Proteomes" id="UP000000268"/>
    </source>
</evidence>
<dbReference type="HOGENOM" id="CLU_1006940_0_0_3"/>